<gene>
    <name evidence="1" type="ORF">AYBTSS11_LOCUS5637</name>
</gene>
<protein>
    <submittedName>
        <fullName evidence="1">Uncharacterized protein</fullName>
    </submittedName>
</protein>
<keyword evidence="2" id="KW-1185">Reference proteome</keyword>
<evidence type="ECO:0000313" key="2">
    <source>
        <dbReference type="Proteomes" id="UP001189624"/>
    </source>
</evidence>
<evidence type="ECO:0000313" key="1">
    <source>
        <dbReference type="EMBL" id="CAJ1932126.1"/>
    </source>
</evidence>
<dbReference type="AlphaFoldDB" id="A0AA86SKD9"/>
<sequence>MEDVITEAAPPSRFLEEDLNIFTPPSPPLPTPFLIFPHNQQSQPLNPSLLIVALSPSSLALFHSLRTVSPAASLLLPELPLSIPDHAANIFPLSPSALLAAIPFPVPAPRAHAVAKALLTGRIRPDSVLILDSFAPCNFRGKLSSDEAVAFKLENAAERKTSGREKLLADLEYYPSGSVVDGLGAAILARCQVMNVRASLCVSWPQFDASVVSLIKGLLQLGVLRGFNFDLNDGEVLKFGRIKDRVLHSELYI</sequence>
<dbReference type="EMBL" id="OY731399">
    <property type="protein sequence ID" value="CAJ1932126.1"/>
    <property type="molecule type" value="Genomic_DNA"/>
</dbReference>
<reference evidence="1" key="1">
    <citation type="submission" date="2023-10" db="EMBL/GenBank/DDBJ databases">
        <authorList>
            <person name="Domelevo Entfellner J.-B."/>
        </authorList>
    </citation>
    <scope>NUCLEOTIDE SEQUENCE</scope>
</reference>
<accession>A0AA86SKD9</accession>
<proteinExistence type="predicted"/>
<dbReference type="PANTHER" id="PTHR37227:SF2">
    <property type="entry name" value="OS01G0219000 PROTEIN"/>
    <property type="match status" value="1"/>
</dbReference>
<dbReference type="Gramene" id="rna-AYBTSS11_LOCUS5637">
    <property type="protein sequence ID" value="CAJ1932126.1"/>
    <property type="gene ID" value="gene-AYBTSS11_LOCUS5637"/>
</dbReference>
<dbReference type="PANTHER" id="PTHR37227">
    <property type="entry name" value="OS01G0219000 PROTEIN"/>
    <property type="match status" value="1"/>
</dbReference>
<name>A0AA86SKD9_9FABA</name>
<organism evidence="1 2">
    <name type="scientific">Sphenostylis stenocarpa</name>
    <dbReference type="NCBI Taxonomy" id="92480"/>
    <lineage>
        <taxon>Eukaryota</taxon>
        <taxon>Viridiplantae</taxon>
        <taxon>Streptophyta</taxon>
        <taxon>Embryophyta</taxon>
        <taxon>Tracheophyta</taxon>
        <taxon>Spermatophyta</taxon>
        <taxon>Magnoliopsida</taxon>
        <taxon>eudicotyledons</taxon>
        <taxon>Gunneridae</taxon>
        <taxon>Pentapetalae</taxon>
        <taxon>rosids</taxon>
        <taxon>fabids</taxon>
        <taxon>Fabales</taxon>
        <taxon>Fabaceae</taxon>
        <taxon>Papilionoideae</taxon>
        <taxon>50 kb inversion clade</taxon>
        <taxon>NPAAA clade</taxon>
        <taxon>indigoferoid/millettioid clade</taxon>
        <taxon>Phaseoleae</taxon>
        <taxon>Sphenostylis</taxon>
    </lineage>
</organism>
<dbReference type="Proteomes" id="UP001189624">
    <property type="component" value="Chromosome 2"/>
</dbReference>